<feature type="non-terminal residue" evidence="1">
    <location>
        <position position="123"/>
    </location>
</feature>
<name>A0A3B0UJZ0_9ZZZZ</name>
<proteinExistence type="predicted"/>
<reference evidence="1" key="1">
    <citation type="submission" date="2018-06" db="EMBL/GenBank/DDBJ databases">
        <authorList>
            <person name="Zhirakovskaya E."/>
        </authorList>
    </citation>
    <scope>NUCLEOTIDE SEQUENCE</scope>
</reference>
<dbReference type="EMBL" id="UOEU01000221">
    <property type="protein sequence ID" value="VAW31451.1"/>
    <property type="molecule type" value="Genomic_DNA"/>
</dbReference>
<evidence type="ECO:0000313" key="1">
    <source>
        <dbReference type="EMBL" id="VAW31451.1"/>
    </source>
</evidence>
<dbReference type="PROSITE" id="PS51257">
    <property type="entry name" value="PROKAR_LIPOPROTEIN"/>
    <property type="match status" value="1"/>
</dbReference>
<protein>
    <submittedName>
        <fullName evidence="1">Uncharacterized protein</fullName>
    </submittedName>
</protein>
<dbReference type="AlphaFoldDB" id="A0A3B0UJZ0"/>
<organism evidence="1">
    <name type="scientific">hydrothermal vent metagenome</name>
    <dbReference type="NCBI Taxonomy" id="652676"/>
    <lineage>
        <taxon>unclassified sequences</taxon>
        <taxon>metagenomes</taxon>
        <taxon>ecological metagenomes</taxon>
    </lineage>
</organism>
<gene>
    <name evidence="1" type="ORF">MNBD_CHLOROFLEXI01-2097</name>
</gene>
<accession>A0A3B0UJZ0</accession>
<sequence length="123" mass="12722">MRKLLLMALSLLTGLLVACATAAPEKPPVTTIPIPTAQAIPPTFTPAPAGSQFNPSVPIVTVTQPPLPTVETSTPIPFGADVVQLHLSIPAVGLDRRLQGSVSSQIILVDEAAGLSVQRDNQA</sequence>